<proteinExistence type="predicted"/>
<keyword evidence="2" id="KW-1185">Reference proteome</keyword>
<reference evidence="1 2" key="1">
    <citation type="submission" date="2013-11" db="EMBL/GenBank/DDBJ databases">
        <title>Opisthorchis viverrini - life in the bile duct.</title>
        <authorList>
            <person name="Young N.D."/>
            <person name="Nagarajan N."/>
            <person name="Lin S.J."/>
            <person name="Korhonen P.K."/>
            <person name="Jex A.R."/>
            <person name="Hall R.S."/>
            <person name="Safavi-Hemami H."/>
            <person name="Kaewkong W."/>
            <person name="Bertrand D."/>
            <person name="Gao S."/>
            <person name="Seet Q."/>
            <person name="Wongkham S."/>
            <person name="Teh B.T."/>
            <person name="Wongkham C."/>
            <person name="Intapan P.M."/>
            <person name="Maleewong W."/>
            <person name="Yang X."/>
            <person name="Hu M."/>
            <person name="Wang Z."/>
            <person name="Hofmann A."/>
            <person name="Sternberg P.W."/>
            <person name="Tan P."/>
            <person name="Wang J."/>
            <person name="Gasser R.B."/>
        </authorList>
    </citation>
    <scope>NUCLEOTIDE SEQUENCE [LARGE SCALE GENOMIC DNA]</scope>
</reference>
<evidence type="ECO:0000313" key="2">
    <source>
        <dbReference type="Proteomes" id="UP000054324"/>
    </source>
</evidence>
<sequence length="155" mass="16366">MFCPAPIHLSGSPVRPGTAQQSSAGTGVRAQLLPTVGPHLVSHMDGPDKRPVPSLSPYYAAAAAQVRLPCQPGSHVMCWRVCTADCGAAQRDAGRSGTRAGNCTCAAPYGEKIFSTQRPPTGKLALGRKNYPIRAPRTLQLTASIPLRTRTCSRC</sequence>
<name>A0A074ZUC1_OPIVI</name>
<gene>
    <name evidence="1" type="ORF">T265_12147</name>
</gene>
<protein>
    <submittedName>
        <fullName evidence="1">Uncharacterized protein</fullName>
    </submittedName>
</protein>
<dbReference type="EMBL" id="KL597900">
    <property type="protein sequence ID" value="KER18799.1"/>
    <property type="molecule type" value="Genomic_DNA"/>
</dbReference>
<dbReference type="GeneID" id="20326315"/>
<dbReference type="RefSeq" id="XP_009177450.1">
    <property type="nucleotide sequence ID" value="XM_009179186.1"/>
</dbReference>
<evidence type="ECO:0000313" key="1">
    <source>
        <dbReference type="EMBL" id="KER18799.1"/>
    </source>
</evidence>
<dbReference type="Proteomes" id="UP000054324">
    <property type="component" value="Unassembled WGS sequence"/>
</dbReference>
<dbReference type="KEGG" id="ovi:T265_12147"/>
<accession>A0A074ZUC1</accession>
<dbReference type="CTD" id="20326315"/>
<organism evidence="1 2">
    <name type="scientific">Opisthorchis viverrini</name>
    <name type="common">Southeast Asian liver fluke</name>
    <dbReference type="NCBI Taxonomy" id="6198"/>
    <lineage>
        <taxon>Eukaryota</taxon>
        <taxon>Metazoa</taxon>
        <taxon>Spiralia</taxon>
        <taxon>Lophotrochozoa</taxon>
        <taxon>Platyhelminthes</taxon>
        <taxon>Trematoda</taxon>
        <taxon>Digenea</taxon>
        <taxon>Opisthorchiida</taxon>
        <taxon>Opisthorchiata</taxon>
        <taxon>Opisthorchiidae</taxon>
        <taxon>Opisthorchis</taxon>
    </lineage>
</organism>
<dbReference type="AlphaFoldDB" id="A0A074ZUC1"/>